<feature type="chain" id="PRO_5045408809" evidence="2">
    <location>
        <begin position="31"/>
        <end position="448"/>
    </location>
</feature>
<name>A0ABT1I0P8_STRSD</name>
<proteinExistence type="predicted"/>
<feature type="signal peptide" evidence="2">
    <location>
        <begin position="1"/>
        <end position="30"/>
    </location>
</feature>
<comment type="caution">
    <text evidence="4">The sequence shown here is derived from an EMBL/GenBank/DDBJ whole genome shotgun (WGS) entry which is preliminary data.</text>
</comment>
<protein>
    <submittedName>
        <fullName evidence="4">Deoxyribonuclease NucA/NucB</fullName>
    </submittedName>
</protein>
<feature type="region of interest" description="Disordered" evidence="1">
    <location>
        <begin position="38"/>
        <end position="75"/>
    </location>
</feature>
<dbReference type="EMBL" id="JAMTCP010000040">
    <property type="protein sequence ID" value="MCP2261366.1"/>
    <property type="molecule type" value="Genomic_DNA"/>
</dbReference>
<organism evidence="4 5">
    <name type="scientific">Streptoalloteichus tenebrarius (strain ATCC 17920 / DSM 40477 / JCM 4838 / CBS 697.72 / NBRC 16177 / NCIMB 11028 / NRRL B-12390 / A12253. 1 / ISP 5477)</name>
    <name type="common">Streptomyces tenebrarius</name>
    <dbReference type="NCBI Taxonomy" id="1933"/>
    <lineage>
        <taxon>Bacteria</taxon>
        <taxon>Bacillati</taxon>
        <taxon>Actinomycetota</taxon>
        <taxon>Actinomycetes</taxon>
        <taxon>Pseudonocardiales</taxon>
        <taxon>Pseudonocardiaceae</taxon>
        <taxon>Streptoalloteichus</taxon>
    </lineage>
</organism>
<dbReference type="InterPro" id="IPR029476">
    <property type="entry name" value="DNase_NucA_NucB"/>
</dbReference>
<evidence type="ECO:0000256" key="1">
    <source>
        <dbReference type="SAM" id="MobiDB-lite"/>
    </source>
</evidence>
<feature type="domain" description="Deoxyribonuclease NucA/NucB" evidence="3">
    <location>
        <begin position="353"/>
        <end position="437"/>
    </location>
</feature>
<evidence type="ECO:0000256" key="2">
    <source>
        <dbReference type="SAM" id="SignalP"/>
    </source>
</evidence>
<sequence length="448" mass="50067">MALFPRRVVAVLGASVFVAALSTGTASASAGETNWDAVPQGEFSFGGQPSTDHQGRLVLPQPKKRNGSREEAKDEAIRLGNLSYRDGREETQQEQERLRAVEAADSGPPQGLLDQCLNRPEAHTAEGRVLNRYFWCQKWKGTAAIINPGTGRPEGTFTLEYTAASFARPEDRAWHVWFRGDKASWDGSFTMFSEARLRVVCSTLTVGCSVDRGWETRSLWRWDDTSWMRWNLRSDENAATQQPEKMLRNLWVFNGQAADSLGHVTAPSESYAHGVRCDSATYFRTAKACVFTDVIPHLNYIRGVGYDEVVDHIDTALNNPSQTYPFKGTPKKIPGKFTGNRADPGLQRVEHNGPIYKANERETTKACTRQPPYNVGNQLPSYNTSTRDCDEYPFKSTMQGSSQANGNFSVKDVESGQNRRAGGILTGYYDWDRILHGNLDEFYVALRP</sequence>
<dbReference type="Pfam" id="PF14040">
    <property type="entry name" value="DNase_NucA_NucB"/>
    <property type="match status" value="1"/>
</dbReference>
<accession>A0ABT1I0P8</accession>
<evidence type="ECO:0000313" key="4">
    <source>
        <dbReference type="EMBL" id="MCP2261366.1"/>
    </source>
</evidence>
<gene>
    <name evidence="4" type="ORF">LX15_005090</name>
</gene>
<dbReference type="Proteomes" id="UP001205311">
    <property type="component" value="Unassembled WGS sequence"/>
</dbReference>
<keyword evidence="5" id="KW-1185">Reference proteome</keyword>
<reference evidence="4 5" key="1">
    <citation type="submission" date="2022-06" db="EMBL/GenBank/DDBJ databases">
        <title>Genomic Encyclopedia of Archaeal and Bacterial Type Strains, Phase II (KMG-II): from individual species to whole genera.</title>
        <authorList>
            <person name="Goeker M."/>
        </authorList>
    </citation>
    <scope>NUCLEOTIDE SEQUENCE [LARGE SCALE GENOMIC DNA]</scope>
    <source>
        <strain evidence="4 5">DSM 40477</strain>
    </source>
</reference>
<evidence type="ECO:0000259" key="3">
    <source>
        <dbReference type="Pfam" id="PF14040"/>
    </source>
</evidence>
<evidence type="ECO:0000313" key="5">
    <source>
        <dbReference type="Proteomes" id="UP001205311"/>
    </source>
</evidence>
<keyword evidence="2" id="KW-0732">Signal</keyword>